<dbReference type="PANTHER" id="PTHR33168">
    <property type="entry name" value="STRESS INDUCED PROTEIN-RELATED"/>
    <property type="match status" value="1"/>
</dbReference>
<accession>A0A8K0NA40</accession>
<proteinExistence type="predicted"/>
<organism evidence="2 3">
    <name type="scientific">Cocos nucifera</name>
    <name type="common">Coconut palm</name>
    <dbReference type="NCBI Taxonomy" id="13894"/>
    <lineage>
        <taxon>Eukaryota</taxon>
        <taxon>Viridiplantae</taxon>
        <taxon>Streptophyta</taxon>
        <taxon>Embryophyta</taxon>
        <taxon>Tracheophyta</taxon>
        <taxon>Spermatophyta</taxon>
        <taxon>Magnoliopsida</taxon>
        <taxon>Liliopsida</taxon>
        <taxon>Arecaceae</taxon>
        <taxon>Arecoideae</taxon>
        <taxon>Cocoseae</taxon>
        <taxon>Attaleinae</taxon>
        <taxon>Cocos</taxon>
    </lineage>
</organism>
<reference evidence="2" key="2">
    <citation type="submission" date="2019-07" db="EMBL/GenBank/DDBJ databases">
        <authorList>
            <person name="Yang Y."/>
            <person name="Bocs S."/>
            <person name="Baudouin L."/>
        </authorList>
    </citation>
    <scope>NUCLEOTIDE SEQUENCE</scope>
    <source>
        <tissue evidence="2">Spear leaf of Hainan Tall coconut</tissue>
    </source>
</reference>
<dbReference type="Proteomes" id="UP000797356">
    <property type="component" value="Chromosome 12"/>
</dbReference>
<dbReference type="EMBL" id="CM017883">
    <property type="protein sequence ID" value="KAG1365117.1"/>
    <property type="molecule type" value="Genomic_DNA"/>
</dbReference>
<evidence type="ECO:0000256" key="1">
    <source>
        <dbReference type="SAM" id="MobiDB-lite"/>
    </source>
</evidence>
<protein>
    <submittedName>
        <fullName evidence="2">Uncharacterized protein</fullName>
    </submittedName>
</protein>
<keyword evidence="3" id="KW-1185">Reference proteome</keyword>
<sequence>MAHISLFWCQKQGSTTSSSSRGSRAITPTTTPTTTGSHCRSCGIGRLMRKLRKRSKLLCMATRPTTFHCQYDPMSYSRNFDHGFGTALDDDSANFYHTFSSRFVATSSGISRGLPKAQGSIR</sequence>
<evidence type="ECO:0000313" key="3">
    <source>
        <dbReference type="Proteomes" id="UP000797356"/>
    </source>
</evidence>
<name>A0A8K0NA40_COCNU</name>
<evidence type="ECO:0000313" key="2">
    <source>
        <dbReference type="EMBL" id="KAG1365117.1"/>
    </source>
</evidence>
<dbReference type="AlphaFoldDB" id="A0A8K0NA40"/>
<dbReference type="OrthoDB" id="1091833at2759"/>
<gene>
    <name evidence="2" type="ORF">COCNU_12G001170</name>
</gene>
<comment type="caution">
    <text evidence="2">The sequence shown here is derived from an EMBL/GenBank/DDBJ whole genome shotgun (WGS) entry which is preliminary data.</text>
</comment>
<reference evidence="2" key="1">
    <citation type="journal article" date="2017" name="Gigascience">
        <title>The genome draft of coconut (Cocos nucifera).</title>
        <authorList>
            <person name="Xiao Y."/>
            <person name="Xu P."/>
            <person name="Fan H."/>
            <person name="Baudouin L."/>
            <person name="Xia W."/>
            <person name="Bocs S."/>
            <person name="Xu J."/>
            <person name="Li Q."/>
            <person name="Guo A."/>
            <person name="Zhou L."/>
            <person name="Li J."/>
            <person name="Wu Y."/>
            <person name="Ma Z."/>
            <person name="Armero A."/>
            <person name="Issali A.E."/>
            <person name="Liu N."/>
            <person name="Peng M."/>
            <person name="Yang Y."/>
        </authorList>
    </citation>
    <scope>NUCLEOTIDE SEQUENCE</scope>
    <source>
        <tissue evidence="2">Spear leaf of Hainan Tall coconut</tissue>
    </source>
</reference>
<feature type="region of interest" description="Disordered" evidence="1">
    <location>
        <begin position="13"/>
        <end position="35"/>
    </location>
</feature>